<feature type="repeat" description="PPR" evidence="3">
    <location>
        <begin position="214"/>
        <end position="248"/>
    </location>
</feature>
<feature type="repeat" description="PPR" evidence="3">
    <location>
        <begin position="526"/>
        <end position="560"/>
    </location>
</feature>
<comment type="similarity">
    <text evidence="1">Belongs to the PPR family. P subfamily.</text>
</comment>
<dbReference type="Pfam" id="PF01535">
    <property type="entry name" value="PPR"/>
    <property type="match status" value="3"/>
</dbReference>
<feature type="repeat" description="PPR" evidence="3">
    <location>
        <begin position="459"/>
        <end position="493"/>
    </location>
</feature>
<feature type="repeat" description="PPR" evidence="3">
    <location>
        <begin position="597"/>
        <end position="631"/>
    </location>
</feature>
<evidence type="ECO:0008006" key="7">
    <source>
        <dbReference type="Google" id="ProtNLM"/>
    </source>
</evidence>
<dbReference type="Proteomes" id="UP000886595">
    <property type="component" value="Unassembled WGS sequence"/>
</dbReference>
<dbReference type="InterPro" id="IPR002885">
    <property type="entry name" value="PPR_rpt"/>
</dbReference>
<organism evidence="5 6">
    <name type="scientific">Brassica carinata</name>
    <name type="common">Ethiopian mustard</name>
    <name type="synonym">Abyssinian cabbage</name>
    <dbReference type="NCBI Taxonomy" id="52824"/>
    <lineage>
        <taxon>Eukaryota</taxon>
        <taxon>Viridiplantae</taxon>
        <taxon>Streptophyta</taxon>
        <taxon>Embryophyta</taxon>
        <taxon>Tracheophyta</taxon>
        <taxon>Spermatophyta</taxon>
        <taxon>Magnoliopsida</taxon>
        <taxon>eudicotyledons</taxon>
        <taxon>Gunneridae</taxon>
        <taxon>Pentapetalae</taxon>
        <taxon>rosids</taxon>
        <taxon>malvids</taxon>
        <taxon>Brassicales</taxon>
        <taxon>Brassicaceae</taxon>
        <taxon>Brassiceae</taxon>
        <taxon>Brassica</taxon>
    </lineage>
</organism>
<dbReference type="Gene3D" id="1.25.40.10">
    <property type="entry name" value="Tetratricopeptide repeat domain"/>
    <property type="match status" value="8"/>
</dbReference>
<proteinExistence type="inferred from homology"/>
<dbReference type="GO" id="GO:0003729">
    <property type="term" value="F:mRNA binding"/>
    <property type="evidence" value="ECO:0007669"/>
    <property type="project" value="TreeGrafter"/>
</dbReference>
<dbReference type="EMBL" id="JAAMPC010000014">
    <property type="protein sequence ID" value="KAG2264468.1"/>
    <property type="molecule type" value="Genomic_DNA"/>
</dbReference>
<name>A0A8X7QAA2_BRACI</name>
<comment type="caution">
    <text evidence="5">The sequence shown here is derived from an EMBL/GenBank/DDBJ whole genome shotgun (WGS) entry which is preliminary data.</text>
</comment>
<gene>
    <name evidence="5" type="ORF">Bca52824_071547</name>
</gene>
<evidence type="ECO:0000256" key="2">
    <source>
        <dbReference type="ARBA" id="ARBA00022737"/>
    </source>
</evidence>
<dbReference type="SUPFAM" id="SSF81901">
    <property type="entry name" value="HCP-like"/>
    <property type="match status" value="1"/>
</dbReference>
<feature type="repeat" description="PPR" evidence="3">
    <location>
        <begin position="561"/>
        <end position="591"/>
    </location>
</feature>
<feature type="repeat" description="PPR" evidence="3">
    <location>
        <begin position="632"/>
        <end position="666"/>
    </location>
</feature>
<dbReference type="Pfam" id="PF13041">
    <property type="entry name" value="PPR_2"/>
    <property type="match status" value="5"/>
</dbReference>
<evidence type="ECO:0000256" key="1">
    <source>
        <dbReference type="ARBA" id="ARBA00007626"/>
    </source>
</evidence>
<accession>A0A8X7QAA2</accession>
<feature type="signal peptide" evidence="4">
    <location>
        <begin position="1"/>
        <end position="17"/>
    </location>
</feature>
<feature type="chain" id="PRO_5036444069" description="Pentatricopeptide repeat-containing protein" evidence="4">
    <location>
        <begin position="18"/>
        <end position="746"/>
    </location>
</feature>
<evidence type="ECO:0000313" key="5">
    <source>
        <dbReference type="EMBL" id="KAG2264468.1"/>
    </source>
</evidence>
<dbReference type="InterPro" id="IPR011990">
    <property type="entry name" value="TPR-like_helical_dom_sf"/>
</dbReference>
<feature type="repeat" description="PPR" evidence="3">
    <location>
        <begin position="667"/>
        <end position="701"/>
    </location>
</feature>
<feature type="repeat" description="PPR" evidence="3">
    <location>
        <begin position="354"/>
        <end position="388"/>
    </location>
</feature>
<evidence type="ECO:0000256" key="3">
    <source>
        <dbReference type="PROSITE-ProRule" id="PRU00708"/>
    </source>
</evidence>
<dbReference type="PANTHER" id="PTHR47932:SF63">
    <property type="entry name" value="OS08G0290000 PROTEIN"/>
    <property type="match status" value="1"/>
</dbReference>
<dbReference type="PROSITE" id="PS51375">
    <property type="entry name" value="PPR"/>
    <property type="match status" value="13"/>
</dbReference>
<evidence type="ECO:0000313" key="6">
    <source>
        <dbReference type="Proteomes" id="UP000886595"/>
    </source>
</evidence>
<sequence length="746" mass="84483">MRLILFTLHFLLKMLCSLRNFIHVNRRFPRHVSPCFPLPSPSQQSSSISCPFVWFTSFLCVIRYPFVTKTHPLDSNRDWIRNVVKNDLWEDPQINNLFDPVHVPRLLLDLREDPRLALKFFKWSTKFNHTVESYSIVAHILFCSRMYHDANSILREMVTLHSCDVFDALWSTRNVCVPGFGVFDALFSVLIDLDMVDEALQCFSKMKRFRVFPKTRSCNGLLQRFAKLGKRDGMKSFFKDMIGAGSKPSVFTYNIMIDCMFKEGDVEAARGLFEEMKFRGLVPDTVTYNSMIDGYGKVGLLDDAVCVFEEMKSMSCEADVITFNSLINCFCKNGVLPKGLGFYREMKRSGVKPNVVTYSTLVDGFCKEGMMLQAVKFYVDMRRVGLVPNEFTYTSLIDAKCKIGNLTDAFRLGDEMLEAGVEWNVVTYTALIDGLCDAERMQEAEELFNKMVAAGVVPNLASYNALIHGFVKVKNMERALELLNELKRRGIKPDLLLYGTFIWGLCGVEKIEAAKVVMKEDGIKVNTLFYTTLMDAYFKSGNPTEGLHLLEEMLKLDIDVTVVTFCVLIDGLCKNKLVSKAIDYFGRMSEEFGLQANAAVYTAMIDGLCKENQVDAATSLFEQMAQDGLVPDRTAYTSLMDGNLKQGNVLEALALRDKMDEIGIKLDLLAYTSLVWGLSQCNQLQKARSFLEEMIGEGIVPDEVLCVSVLKKHYELGCVEEAVELQGYLMKHQLLTSDKNNALPDM</sequence>
<feature type="repeat" description="PPR" evidence="3">
    <location>
        <begin position="249"/>
        <end position="283"/>
    </location>
</feature>
<keyword evidence="6" id="KW-1185">Reference proteome</keyword>
<feature type="repeat" description="PPR" evidence="3">
    <location>
        <begin position="389"/>
        <end position="423"/>
    </location>
</feature>
<evidence type="ECO:0000256" key="4">
    <source>
        <dbReference type="SAM" id="SignalP"/>
    </source>
</evidence>
<feature type="repeat" description="PPR" evidence="3">
    <location>
        <begin position="284"/>
        <end position="318"/>
    </location>
</feature>
<reference evidence="5 6" key="1">
    <citation type="submission" date="2020-02" db="EMBL/GenBank/DDBJ databases">
        <authorList>
            <person name="Ma Q."/>
            <person name="Huang Y."/>
            <person name="Song X."/>
            <person name="Pei D."/>
        </authorList>
    </citation>
    <scope>NUCLEOTIDE SEQUENCE [LARGE SCALE GENOMIC DNA]</scope>
    <source>
        <strain evidence="5">Sxm20200214</strain>
        <tissue evidence="5">Leaf</tissue>
    </source>
</reference>
<dbReference type="PANTHER" id="PTHR47932">
    <property type="entry name" value="ATPASE EXPRESSION PROTEIN 3"/>
    <property type="match status" value="1"/>
</dbReference>
<dbReference type="NCBIfam" id="TIGR00756">
    <property type="entry name" value="PPR"/>
    <property type="match status" value="11"/>
</dbReference>
<feature type="repeat" description="PPR" evidence="3">
    <location>
        <begin position="319"/>
        <end position="353"/>
    </location>
</feature>
<dbReference type="AlphaFoldDB" id="A0A8X7QAA2"/>
<dbReference type="Pfam" id="PF12854">
    <property type="entry name" value="PPR_1"/>
    <property type="match status" value="1"/>
</dbReference>
<keyword evidence="2" id="KW-0677">Repeat</keyword>
<dbReference type="OrthoDB" id="185373at2759"/>
<feature type="repeat" description="PPR" evidence="3">
    <location>
        <begin position="424"/>
        <end position="458"/>
    </location>
</feature>
<protein>
    <recommendedName>
        <fullName evidence="7">Pentatricopeptide repeat-containing protein</fullName>
    </recommendedName>
</protein>
<keyword evidence="4" id="KW-0732">Signal</keyword>